<evidence type="ECO:0000313" key="2">
    <source>
        <dbReference type="EMBL" id="PHM36101.1"/>
    </source>
</evidence>
<name>A0A1N6MQI3_9GAMM</name>
<dbReference type="OrthoDB" id="6444367at2"/>
<dbReference type="AlphaFoldDB" id="A0A1N6MQI3"/>
<evidence type="ECO:0000313" key="5">
    <source>
        <dbReference type="Proteomes" id="UP000224871"/>
    </source>
</evidence>
<evidence type="ECO:0000313" key="3">
    <source>
        <dbReference type="EMBL" id="SIP71014.1"/>
    </source>
</evidence>
<keyword evidence="1" id="KW-0732">Signal</keyword>
<dbReference type="EMBL" id="FTLG01000007">
    <property type="protein sequence ID" value="SIP71014.1"/>
    <property type="molecule type" value="Genomic_DNA"/>
</dbReference>
<evidence type="ECO:0000256" key="1">
    <source>
        <dbReference type="SAM" id="SignalP"/>
    </source>
</evidence>
<sequence length="169" mass="18969">MRLLTKISLFSFILLMSFPSVAGLSTPKEIIQQIKERGASSVVAEIGEKNEANEIAKFITSGDPDWLKVAFQLTPNIHRDFSNQLLNSLSLALITNPVEVLAQAKKHRPDLTNNICHPSLTSIQERKKPKFIQEIVASLKAAEKSAKRKDKENIESCILKFNQTYPGYF</sequence>
<dbReference type="EMBL" id="NIBU01000017">
    <property type="protein sequence ID" value="PHM36101.1"/>
    <property type="molecule type" value="Genomic_DNA"/>
</dbReference>
<feature type="signal peptide" evidence="1">
    <location>
        <begin position="1"/>
        <end position="22"/>
    </location>
</feature>
<accession>A0A1N6MQI3</accession>
<reference evidence="2 5" key="3">
    <citation type="journal article" date="2017" name="Nat. Microbiol.">
        <title>Natural product diversity associated with the nematode symbionts Photorhabdus and Xenorhabdus.</title>
        <authorList>
            <person name="Tobias N.J."/>
            <person name="Wolff H."/>
            <person name="Djahanschiri B."/>
            <person name="Grundmann F."/>
            <person name="Kronenwerth M."/>
            <person name="Shi Y.M."/>
            <person name="Simonyi S."/>
            <person name="Grun P."/>
            <person name="Shapiro-Ilan D."/>
            <person name="Pidot S.J."/>
            <person name="Stinear T.P."/>
            <person name="Ebersberger I."/>
            <person name="Bode H.B."/>
        </authorList>
    </citation>
    <scope>NUCLEOTIDE SEQUENCE [LARGE SCALE GENOMIC DNA]</scope>
    <source>
        <strain evidence="2 5">DSM 16336</strain>
    </source>
</reference>
<protein>
    <submittedName>
        <fullName evidence="3">Uncharacterized protein</fullName>
    </submittedName>
</protein>
<proteinExistence type="predicted"/>
<organism evidence="3 4">
    <name type="scientific">Xenorhabdus innexi</name>
    <dbReference type="NCBI Taxonomy" id="290109"/>
    <lineage>
        <taxon>Bacteria</taxon>
        <taxon>Pseudomonadati</taxon>
        <taxon>Pseudomonadota</taxon>
        <taxon>Gammaproteobacteria</taxon>
        <taxon>Enterobacterales</taxon>
        <taxon>Morganellaceae</taxon>
        <taxon>Xenorhabdus</taxon>
    </lineage>
</organism>
<dbReference type="Proteomes" id="UP000196435">
    <property type="component" value="Unassembled WGS sequence"/>
</dbReference>
<keyword evidence="5" id="KW-1185">Reference proteome</keyword>
<feature type="chain" id="PRO_5012726554" evidence="1">
    <location>
        <begin position="23"/>
        <end position="169"/>
    </location>
</feature>
<gene>
    <name evidence="2" type="ORF">Xinn_01817</name>
    <name evidence="3" type="ORF">XIS1_1040007</name>
</gene>
<dbReference type="RefSeq" id="WP_086954478.1">
    <property type="nucleotide sequence ID" value="NZ_CAWNQC010000079.1"/>
</dbReference>
<reference evidence="4" key="2">
    <citation type="submission" date="2016-12" db="EMBL/GenBank/DDBJ databases">
        <authorList>
            <person name="Gaudriault S."/>
        </authorList>
    </citation>
    <scope>NUCLEOTIDE SEQUENCE [LARGE SCALE GENOMIC DNA]</scope>
    <source>
        <strain evidence="4">HGB1681 (deposited as PTA-6826 in the American Type Culture Collection)</strain>
    </source>
</reference>
<evidence type="ECO:0000313" key="4">
    <source>
        <dbReference type="Proteomes" id="UP000196435"/>
    </source>
</evidence>
<dbReference type="Proteomes" id="UP000224871">
    <property type="component" value="Unassembled WGS sequence"/>
</dbReference>
<reference evidence="3" key="1">
    <citation type="submission" date="2016-12" db="EMBL/GenBank/DDBJ databases">
        <authorList>
            <person name="Song W.-J."/>
            <person name="Kurnit D.M."/>
        </authorList>
    </citation>
    <scope>NUCLEOTIDE SEQUENCE [LARGE SCALE GENOMIC DNA]</scope>
    <source>
        <strain evidence="3">HGB1681</strain>
    </source>
</reference>